<sequence>MDPDRVDEDRDAALVFYGLQPLLFEGTRRTVSLASWLYDMESIFRICHIEARLQVSLASKCPVVDARLWWMTLGERAMSSRAWADFRALMIACYGPLPNEDADMPYRDPDIYRDMYLERYFSYVADWHTYPHESKGHYCRRFQEAMLPHVLQDLGSPELWALHVLRGGLPPEIRRFVPAPLTGMTVGNMINDIMEVEIIAHMMQADAFADDYQVPVDDAGIEEPLFEAGLLFHDDPIPAVPLQEIPPQEAEADIGADDQDPADVMAAPDDQPEDPLVIVIDGDDDEEDIEEEFEEEWEEFEGIEVDMEDFEDDLGEILFNNGDWDVDSDASSVVTIEYMD</sequence>
<name>A0AA88J1Y0_FICCA</name>
<proteinExistence type="predicted"/>
<feature type="region of interest" description="Disordered" evidence="1">
    <location>
        <begin position="253"/>
        <end position="275"/>
    </location>
</feature>
<evidence type="ECO:0000256" key="1">
    <source>
        <dbReference type="SAM" id="MobiDB-lite"/>
    </source>
</evidence>
<dbReference type="Proteomes" id="UP001187192">
    <property type="component" value="Unassembled WGS sequence"/>
</dbReference>
<accession>A0AA88J1Y0</accession>
<protein>
    <submittedName>
        <fullName evidence="2">Uncharacterized protein</fullName>
    </submittedName>
</protein>
<gene>
    <name evidence="2" type="ORF">TIFTF001_032055</name>
</gene>
<evidence type="ECO:0000313" key="3">
    <source>
        <dbReference type="Proteomes" id="UP001187192"/>
    </source>
</evidence>
<organism evidence="2 3">
    <name type="scientific">Ficus carica</name>
    <name type="common">Common fig</name>
    <dbReference type="NCBI Taxonomy" id="3494"/>
    <lineage>
        <taxon>Eukaryota</taxon>
        <taxon>Viridiplantae</taxon>
        <taxon>Streptophyta</taxon>
        <taxon>Embryophyta</taxon>
        <taxon>Tracheophyta</taxon>
        <taxon>Spermatophyta</taxon>
        <taxon>Magnoliopsida</taxon>
        <taxon>eudicotyledons</taxon>
        <taxon>Gunneridae</taxon>
        <taxon>Pentapetalae</taxon>
        <taxon>rosids</taxon>
        <taxon>fabids</taxon>
        <taxon>Rosales</taxon>
        <taxon>Moraceae</taxon>
        <taxon>Ficeae</taxon>
        <taxon>Ficus</taxon>
    </lineage>
</organism>
<dbReference type="AlphaFoldDB" id="A0AA88J1Y0"/>
<comment type="caution">
    <text evidence="2">The sequence shown here is derived from an EMBL/GenBank/DDBJ whole genome shotgun (WGS) entry which is preliminary data.</text>
</comment>
<reference evidence="2" key="1">
    <citation type="submission" date="2023-07" db="EMBL/GenBank/DDBJ databases">
        <title>draft genome sequence of fig (Ficus carica).</title>
        <authorList>
            <person name="Takahashi T."/>
            <person name="Nishimura K."/>
        </authorList>
    </citation>
    <scope>NUCLEOTIDE SEQUENCE</scope>
</reference>
<keyword evidence="3" id="KW-1185">Reference proteome</keyword>
<dbReference type="EMBL" id="BTGU01000139">
    <property type="protein sequence ID" value="GMN62988.1"/>
    <property type="molecule type" value="Genomic_DNA"/>
</dbReference>
<evidence type="ECO:0000313" key="2">
    <source>
        <dbReference type="EMBL" id="GMN62988.1"/>
    </source>
</evidence>